<dbReference type="EMBL" id="HBHW01032460">
    <property type="protein sequence ID" value="CAE0056955.1"/>
    <property type="molecule type" value="Transcribed_RNA"/>
</dbReference>
<dbReference type="PANTHER" id="PTHR42808">
    <property type="entry name" value="HYDROXYSTEROID DEHYDROGENASE-LIKE PROTEIN 2"/>
    <property type="match status" value="1"/>
</dbReference>
<dbReference type="PROSITE" id="PS00061">
    <property type="entry name" value="ADH_SHORT"/>
    <property type="match status" value="1"/>
</dbReference>
<dbReference type="InterPro" id="IPR002347">
    <property type="entry name" value="SDR_fam"/>
</dbReference>
<keyword evidence="4" id="KW-0521">NADP</keyword>
<sequence>MAMGTMAPRTLAGRVAVVTGSTRGIGREIALKLASEGADIVVTGKSTEAQENLAGTIYSVAEEVRALGVRALPVRVDVRDDVAIENMVDATLKEFGRIDYLINNSGALWWRDVQDTPMSRYDLVHSINSRASFSCSHAVLPTMLKQGFGHIIVMSPPIDLNLLKGKVAYCISKYGMTMLAHGMGQELLGKGVAVNALWPATLIESFATKNFRMSESSQWRKASILADAVFSIIQEDPNTFTAQALIDEEYFASKGIHDLSKYRFNPDVEPDKTWPPVWIPSLSLMHGMLHVSQSRALPLVK</sequence>
<dbReference type="GO" id="GO:0016491">
    <property type="term" value="F:oxidoreductase activity"/>
    <property type="evidence" value="ECO:0007669"/>
    <property type="project" value="UniProtKB-KW"/>
</dbReference>
<dbReference type="PANTHER" id="PTHR42808:SF4">
    <property type="entry name" value="SHORT CHAIN DEHYDROGENASE"/>
    <property type="match status" value="1"/>
</dbReference>
<reference evidence="9" key="1">
    <citation type="submission" date="2021-01" db="EMBL/GenBank/DDBJ databases">
        <authorList>
            <person name="Corre E."/>
            <person name="Pelletier E."/>
            <person name="Niang G."/>
            <person name="Scheremetjew M."/>
            <person name="Finn R."/>
            <person name="Kale V."/>
            <person name="Holt S."/>
            <person name="Cochrane G."/>
            <person name="Meng A."/>
            <person name="Brown T."/>
            <person name="Cohen L."/>
        </authorList>
    </citation>
    <scope>NUCLEOTIDE SEQUENCE</scope>
    <source>
        <strain evidence="9">CCMP 769</strain>
    </source>
</reference>
<evidence type="ECO:0000256" key="7">
    <source>
        <dbReference type="ARBA" id="ARBA00023140"/>
    </source>
</evidence>
<evidence type="ECO:0000256" key="3">
    <source>
        <dbReference type="ARBA" id="ARBA00006484"/>
    </source>
</evidence>
<evidence type="ECO:0000313" key="11">
    <source>
        <dbReference type="EMBL" id="CAE0056957.1"/>
    </source>
</evidence>
<dbReference type="EMBL" id="HBHW01032462">
    <property type="protein sequence ID" value="CAE0056957.1"/>
    <property type="molecule type" value="Transcribed_RNA"/>
</dbReference>
<dbReference type="GO" id="GO:0005739">
    <property type="term" value="C:mitochondrion"/>
    <property type="evidence" value="ECO:0007669"/>
    <property type="project" value="UniProtKB-SubCell"/>
</dbReference>
<comment type="subcellular location">
    <subcellularLocation>
        <location evidence="1">Mitochondrion</location>
    </subcellularLocation>
    <subcellularLocation>
        <location evidence="2">Peroxisome</location>
    </subcellularLocation>
</comment>
<evidence type="ECO:0000256" key="6">
    <source>
        <dbReference type="ARBA" id="ARBA00023128"/>
    </source>
</evidence>
<dbReference type="EMBL" id="HBHW01032452">
    <property type="protein sequence ID" value="CAE0056947.1"/>
    <property type="molecule type" value="Transcribed_RNA"/>
</dbReference>
<dbReference type="FunFam" id="3.40.50.720:FF:000301">
    <property type="entry name" value="Hydroxysteroid dehydrogenase like 2"/>
    <property type="match status" value="1"/>
</dbReference>
<name>A0A7S3A156_9RHOD</name>
<dbReference type="Gene3D" id="3.40.50.720">
    <property type="entry name" value="NAD(P)-binding Rossmann-like Domain"/>
    <property type="match status" value="1"/>
</dbReference>
<evidence type="ECO:0000256" key="1">
    <source>
        <dbReference type="ARBA" id="ARBA00004173"/>
    </source>
</evidence>
<keyword evidence="7" id="KW-0576">Peroxisome</keyword>
<dbReference type="InterPro" id="IPR051935">
    <property type="entry name" value="HSDL2"/>
</dbReference>
<dbReference type="InterPro" id="IPR020904">
    <property type="entry name" value="Sc_DH/Rdtase_CS"/>
</dbReference>
<evidence type="ECO:0000313" key="10">
    <source>
        <dbReference type="EMBL" id="CAE0056955.1"/>
    </source>
</evidence>
<dbReference type="InterPro" id="IPR036291">
    <property type="entry name" value="NAD(P)-bd_dom_sf"/>
</dbReference>
<keyword evidence="5" id="KW-0560">Oxidoreductase</keyword>
<dbReference type="GO" id="GO:0005777">
    <property type="term" value="C:peroxisome"/>
    <property type="evidence" value="ECO:0007669"/>
    <property type="project" value="UniProtKB-SubCell"/>
</dbReference>
<keyword evidence="6" id="KW-0496">Mitochondrion</keyword>
<accession>A0A7S3A156</accession>
<dbReference type="Pfam" id="PF00106">
    <property type="entry name" value="adh_short"/>
    <property type="match status" value="1"/>
</dbReference>
<evidence type="ECO:0000256" key="5">
    <source>
        <dbReference type="ARBA" id="ARBA00023002"/>
    </source>
</evidence>
<dbReference type="PRINTS" id="PR00081">
    <property type="entry name" value="GDHRDH"/>
</dbReference>
<dbReference type="SUPFAM" id="SSF51735">
    <property type="entry name" value="NAD(P)-binding Rossmann-fold domains"/>
    <property type="match status" value="1"/>
</dbReference>
<evidence type="ECO:0000313" key="9">
    <source>
        <dbReference type="EMBL" id="CAE0056947.1"/>
    </source>
</evidence>
<organism evidence="9">
    <name type="scientific">Rhodosorus marinus</name>
    <dbReference type="NCBI Taxonomy" id="101924"/>
    <lineage>
        <taxon>Eukaryota</taxon>
        <taxon>Rhodophyta</taxon>
        <taxon>Stylonematophyceae</taxon>
        <taxon>Stylonematales</taxon>
        <taxon>Stylonemataceae</taxon>
        <taxon>Rhodosorus</taxon>
    </lineage>
</organism>
<evidence type="ECO:0000256" key="4">
    <source>
        <dbReference type="ARBA" id="ARBA00022857"/>
    </source>
</evidence>
<dbReference type="NCBIfam" id="NF006133">
    <property type="entry name" value="PRK08278.1"/>
    <property type="match status" value="1"/>
</dbReference>
<evidence type="ECO:0000256" key="2">
    <source>
        <dbReference type="ARBA" id="ARBA00004275"/>
    </source>
</evidence>
<dbReference type="AlphaFoldDB" id="A0A7S3A156"/>
<gene>
    <name evidence="9" type="ORF">RMAR00112_LOCUS24993</name>
    <name evidence="10" type="ORF">RMAR00112_LOCUS25001</name>
    <name evidence="11" type="ORF">RMAR00112_LOCUS25003</name>
</gene>
<proteinExistence type="inferred from homology"/>
<comment type="similarity">
    <text evidence="3">Belongs to the short-chain dehydrogenases/reductases (SDR) family.</text>
</comment>
<protein>
    <recommendedName>
        <fullName evidence="8">Hydroxysteroid dehydrogenase-like protein 2</fullName>
    </recommendedName>
</protein>
<evidence type="ECO:0000256" key="8">
    <source>
        <dbReference type="ARBA" id="ARBA00040243"/>
    </source>
</evidence>